<organism evidence="1">
    <name type="scientific">Woronichinia naegeliana WA131</name>
    <dbReference type="NCBI Taxonomy" id="2824559"/>
    <lineage>
        <taxon>Bacteria</taxon>
        <taxon>Bacillati</taxon>
        <taxon>Cyanobacteriota</taxon>
        <taxon>Cyanophyceae</taxon>
        <taxon>Synechococcales</taxon>
        <taxon>Coelosphaeriaceae</taxon>
        <taxon>Woronichinia</taxon>
    </lineage>
</organism>
<name>A0A977KVC9_9CYAN</name>
<accession>A0A977KVC9</accession>
<dbReference type="KEGG" id="wna:KA717_34740"/>
<dbReference type="EMBL" id="CP073041">
    <property type="protein sequence ID" value="UXE60619.1"/>
    <property type="molecule type" value="Genomic_DNA"/>
</dbReference>
<sequence length="331" mass="38464">MLDEDWLKSLRFELPDDFMEIREKWKVTGLAGVGSTAVVFNVESENGEDLVIKIYHQLSFFLKEVPPWLIKGGECNIDRINQKLYYLIGNPLIDDMCYQYKRLYAYMFSSIYGAYQIHKKDKLTNMTDEHFAVFSFMYNHKLNKESSFILKTPGIKRKLNDLMSLSPNPIDLSKEHSLLVKQSCGEDLRSESLDFNFPFEISVDRKEITPLAESILSSIEELVPDLPYLKPESIINNPLYIWGAAVMDDLITEETMPIAISFIREKFGNLSKHPEMENWISQLAWFANLYVQCLDQGQNNEISRIKKFLRFCLHAGYVFPIYDKDGNMISL</sequence>
<evidence type="ECO:0000313" key="1">
    <source>
        <dbReference type="EMBL" id="UXE60619.1"/>
    </source>
</evidence>
<gene>
    <name evidence="1" type="ORF">KA717_34740</name>
</gene>
<reference evidence="1" key="1">
    <citation type="submission" date="2021-04" db="EMBL/GenBank/DDBJ databases">
        <title>Genome sequence of Woronichinia naegeliana from Washington state freshwater lake bloom.</title>
        <authorList>
            <person name="Dreher T.W."/>
        </authorList>
    </citation>
    <scope>NUCLEOTIDE SEQUENCE</scope>
    <source>
        <strain evidence="1">WA131</strain>
    </source>
</reference>
<protein>
    <submittedName>
        <fullName evidence="1">Uncharacterized protein</fullName>
    </submittedName>
</protein>
<proteinExistence type="predicted"/>
<dbReference type="AlphaFoldDB" id="A0A977KVC9"/>
<dbReference type="Proteomes" id="UP001065613">
    <property type="component" value="Chromosome"/>
</dbReference>